<dbReference type="GO" id="GO:0005125">
    <property type="term" value="F:cytokine activity"/>
    <property type="evidence" value="ECO:0007669"/>
    <property type="project" value="UniProtKB-KW"/>
</dbReference>
<dbReference type="GO" id="GO:0043330">
    <property type="term" value="P:response to exogenous dsRNA"/>
    <property type="evidence" value="ECO:0007669"/>
    <property type="project" value="TreeGrafter"/>
</dbReference>
<dbReference type="GO" id="GO:0005615">
    <property type="term" value="C:extracellular space"/>
    <property type="evidence" value="ECO:0007669"/>
    <property type="project" value="UniProtKB-KW"/>
</dbReference>
<keyword evidence="7" id="KW-1015">Disulfide bond</keyword>
<dbReference type="GO" id="GO:0006955">
    <property type="term" value="P:immune response"/>
    <property type="evidence" value="ECO:0007669"/>
    <property type="project" value="UniProtKB-ARBA"/>
</dbReference>
<evidence type="ECO:0000256" key="4">
    <source>
        <dbReference type="ARBA" id="ARBA00022525"/>
    </source>
</evidence>
<keyword evidence="6" id="KW-0051">Antiviral defense</keyword>
<evidence type="ECO:0000256" key="3">
    <source>
        <dbReference type="ARBA" id="ARBA00022514"/>
    </source>
</evidence>
<evidence type="ECO:0000313" key="9">
    <source>
        <dbReference type="EMBL" id="TNN84814.1"/>
    </source>
</evidence>
<name>A0A4Z2J4J6_9TELE</name>
<feature type="region of interest" description="Disordered" evidence="8">
    <location>
        <begin position="1"/>
        <end position="29"/>
    </location>
</feature>
<dbReference type="Gene3D" id="1.20.1250.10">
    <property type="match status" value="1"/>
</dbReference>
<evidence type="ECO:0000256" key="6">
    <source>
        <dbReference type="ARBA" id="ARBA00023118"/>
    </source>
</evidence>
<dbReference type="GO" id="GO:0005126">
    <property type="term" value="F:cytokine receptor binding"/>
    <property type="evidence" value="ECO:0007669"/>
    <property type="project" value="InterPro"/>
</dbReference>
<dbReference type="GO" id="GO:0051607">
    <property type="term" value="P:defense response to virus"/>
    <property type="evidence" value="ECO:0007669"/>
    <property type="project" value="UniProtKB-KW"/>
</dbReference>
<evidence type="ECO:0000256" key="8">
    <source>
        <dbReference type="SAM" id="MobiDB-lite"/>
    </source>
</evidence>
<dbReference type="SUPFAM" id="SSF47266">
    <property type="entry name" value="4-helical cytokines"/>
    <property type="match status" value="1"/>
</dbReference>
<protein>
    <submittedName>
        <fullName evidence="9">Interferon a3</fullName>
    </submittedName>
</protein>
<evidence type="ECO:0000256" key="2">
    <source>
        <dbReference type="ARBA" id="ARBA00011033"/>
    </source>
</evidence>
<keyword evidence="3" id="KW-0202">Cytokine</keyword>
<evidence type="ECO:0000256" key="1">
    <source>
        <dbReference type="ARBA" id="ARBA00004613"/>
    </source>
</evidence>
<keyword evidence="5" id="KW-0732">Signal</keyword>
<evidence type="ECO:0000256" key="5">
    <source>
        <dbReference type="ARBA" id="ARBA00022729"/>
    </source>
</evidence>
<dbReference type="InterPro" id="IPR009079">
    <property type="entry name" value="4_helix_cytokine-like_core"/>
</dbReference>
<dbReference type="EMBL" id="SRLO01000024">
    <property type="protein sequence ID" value="TNN84814.1"/>
    <property type="molecule type" value="Genomic_DNA"/>
</dbReference>
<gene>
    <name evidence="9" type="primary">ifna3_1</name>
    <name evidence="9" type="ORF">EYF80_004859</name>
</gene>
<dbReference type="PANTHER" id="PTHR11691:SF73">
    <property type="entry name" value="INTERFERON BETA"/>
    <property type="match status" value="1"/>
</dbReference>
<dbReference type="Proteomes" id="UP000314294">
    <property type="component" value="Unassembled WGS sequence"/>
</dbReference>
<dbReference type="PANTHER" id="PTHR11691">
    <property type="entry name" value="TYPE I INTERFERON"/>
    <property type="match status" value="1"/>
</dbReference>
<proteinExistence type="inferred from homology"/>
<evidence type="ECO:0000256" key="7">
    <source>
        <dbReference type="ARBA" id="ARBA00023157"/>
    </source>
</evidence>
<evidence type="ECO:0000313" key="10">
    <source>
        <dbReference type="Proteomes" id="UP000314294"/>
    </source>
</evidence>
<accession>A0A4Z2J4J6</accession>
<comment type="similarity">
    <text evidence="2">Belongs to the alpha/beta interferon family.</text>
</comment>
<comment type="caution">
    <text evidence="9">The sequence shown here is derived from an EMBL/GenBank/DDBJ whole genome shotgun (WGS) entry which is preliminary data.</text>
</comment>
<reference evidence="9 10" key="1">
    <citation type="submission" date="2019-03" db="EMBL/GenBank/DDBJ databases">
        <title>First draft genome of Liparis tanakae, snailfish: a comprehensive survey of snailfish specific genes.</title>
        <authorList>
            <person name="Kim W."/>
            <person name="Song I."/>
            <person name="Jeong J.-H."/>
            <person name="Kim D."/>
            <person name="Kim S."/>
            <person name="Ryu S."/>
            <person name="Song J.Y."/>
            <person name="Lee S.K."/>
        </authorList>
    </citation>
    <scope>NUCLEOTIDE SEQUENCE [LARGE SCALE GENOMIC DNA]</scope>
    <source>
        <tissue evidence="9">Muscle</tissue>
    </source>
</reference>
<dbReference type="InterPro" id="IPR000471">
    <property type="entry name" value="Interferon_alpha/beta/delta"/>
</dbReference>
<organism evidence="9 10">
    <name type="scientific">Liparis tanakae</name>
    <name type="common">Tanaka's snailfish</name>
    <dbReference type="NCBI Taxonomy" id="230148"/>
    <lineage>
        <taxon>Eukaryota</taxon>
        <taxon>Metazoa</taxon>
        <taxon>Chordata</taxon>
        <taxon>Craniata</taxon>
        <taxon>Vertebrata</taxon>
        <taxon>Euteleostomi</taxon>
        <taxon>Actinopterygii</taxon>
        <taxon>Neopterygii</taxon>
        <taxon>Teleostei</taxon>
        <taxon>Neoteleostei</taxon>
        <taxon>Acanthomorphata</taxon>
        <taxon>Eupercaria</taxon>
        <taxon>Perciformes</taxon>
        <taxon>Cottioidei</taxon>
        <taxon>Cottales</taxon>
        <taxon>Liparidae</taxon>
        <taxon>Liparis</taxon>
    </lineage>
</organism>
<keyword evidence="10" id="KW-1185">Reference proteome</keyword>
<dbReference type="Pfam" id="PF00143">
    <property type="entry name" value="Interferon"/>
    <property type="match status" value="1"/>
</dbReference>
<keyword evidence="4" id="KW-0964">Secreted</keyword>
<comment type="subcellular location">
    <subcellularLocation>
        <location evidence="1">Secreted</location>
    </subcellularLocation>
</comment>
<sequence>MRGTVKKTAPAQQEGYAGRGQRGHAHNSNTTEDVEVNFPHHLYSQASKASAEDKLRFTIQILEEMAALFEKDHKNASWEENTVDHFLIVVTQQADGLHSCIKSHGHKKQNKKLRMYFKRLSHIMEQMGHSAESWELIRKEMKTHLMRADQLASSLLTN</sequence>
<dbReference type="AlphaFoldDB" id="A0A4Z2J4J6"/>
<dbReference type="OrthoDB" id="8924072at2759"/>